<comment type="caution">
    <text evidence="2">The sequence shown here is derived from an EMBL/GenBank/DDBJ whole genome shotgun (WGS) entry which is preliminary data.</text>
</comment>
<name>A0A2W5BEU6_9CORY</name>
<proteinExistence type="predicted"/>
<reference evidence="2 3" key="1">
    <citation type="submission" date="2017-11" db="EMBL/GenBank/DDBJ databases">
        <title>Infants hospitalized years apart are colonized by the same room-sourced microbial strains.</title>
        <authorList>
            <person name="Brooks B."/>
            <person name="Olm M.R."/>
            <person name="Firek B.A."/>
            <person name="Baker R."/>
            <person name="Thomas B.C."/>
            <person name="Morowitz M.J."/>
            <person name="Banfield J.F."/>
        </authorList>
    </citation>
    <scope>NUCLEOTIDE SEQUENCE [LARGE SCALE GENOMIC DNA]</scope>
    <source>
        <strain evidence="2">S2_012_000_R3_87</strain>
    </source>
</reference>
<dbReference type="Gene3D" id="3.30.1050.40">
    <property type="match status" value="1"/>
</dbReference>
<dbReference type="EMBL" id="QFNY01000001">
    <property type="protein sequence ID" value="PZP03978.1"/>
    <property type="molecule type" value="Genomic_DNA"/>
</dbReference>
<feature type="domain" description="Bacterial SCP orthologue" evidence="1">
    <location>
        <begin position="35"/>
        <end position="117"/>
    </location>
</feature>
<dbReference type="Pfam" id="PF17844">
    <property type="entry name" value="SCP_3"/>
    <property type="match status" value="1"/>
</dbReference>
<evidence type="ECO:0000259" key="1">
    <source>
        <dbReference type="Pfam" id="PF17844"/>
    </source>
</evidence>
<evidence type="ECO:0000313" key="2">
    <source>
        <dbReference type="EMBL" id="PZP03978.1"/>
    </source>
</evidence>
<dbReference type="AlphaFoldDB" id="A0A2W5BEU6"/>
<sequence length="144" mass="14911">MSRKLSGLELTAAATEAMAAVADWVADPEGQPVPSRQALADAVRRSAELLAQDAPGNTVELRVPPFVAVQCVAGPVHRRGNPPNVVQCSPLAWLRAAAGAASLTEMSERAGADAAGSPMGRISVGLSGTRASEVERHLPLFGRH</sequence>
<dbReference type="Proteomes" id="UP000249451">
    <property type="component" value="Unassembled WGS sequence"/>
</dbReference>
<organism evidence="2 3">
    <name type="scientific">Corynebacterium urealyticum</name>
    <dbReference type="NCBI Taxonomy" id="43771"/>
    <lineage>
        <taxon>Bacteria</taxon>
        <taxon>Bacillati</taxon>
        <taxon>Actinomycetota</taxon>
        <taxon>Actinomycetes</taxon>
        <taxon>Mycobacteriales</taxon>
        <taxon>Corynebacteriaceae</taxon>
        <taxon>Corynebacterium</taxon>
    </lineage>
</organism>
<protein>
    <recommendedName>
        <fullName evidence="1">Bacterial SCP orthologue domain-containing protein</fullName>
    </recommendedName>
</protein>
<evidence type="ECO:0000313" key="3">
    <source>
        <dbReference type="Proteomes" id="UP000249451"/>
    </source>
</evidence>
<gene>
    <name evidence="2" type="ORF">DI609_00120</name>
</gene>
<dbReference type="InterPro" id="IPR041629">
    <property type="entry name" value="SCP_3"/>
</dbReference>
<accession>A0A2W5BEU6</accession>